<dbReference type="InParanoid" id="A0A218YY19"/>
<comment type="caution">
    <text evidence="1">The sequence shown here is derived from an EMBL/GenBank/DDBJ whole genome shotgun (WGS) entry which is preliminary data.</text>
</comment>
<sequence length="187" mass="20502">MRSMSSRAYCACTSQSALSSKEPLNLSPYSHRQSAQDFRFLGPDRDPRETGSLTQLFRAAQHVRSSIVPRDTSGQIFPKNPEQENQRGDLVSFFSRPEGNLQGNIPRSQRPSLHNTTVINAKPVRARDSVGEGVGRHPPPAWTAVRQAPREELCSSGTGLDGIYSKILPTSIDVEFQPPAMVDSVAA</sequence>
<reference evidence="1 2" key="1">
    <citation type="submission" date="2017-04" db="EMBL/GenBank/DDBJ databases">
        <title>Draft genome sequence of Marssonina coronaria NL1: causal agent of apple blotch.</title>
        <authorList>
            <person name="Cheng Q."/>
        </authorList>
    </citation>
    <scope>NUCLEOTIDE SEQUENCE [LARGE SCALE GENOMIC DNA]</scope>
    <source>
        <strain evidence="1 2">NL1</strain>
    </source>
</reference>
<name>A0A218YY19_9HELO</name>
<evidence type="ECO:0000313" key="2">
    <source>
        <dbReference type="Proteomes" id="UP000242519"/>
    </source>
</evidence>
<gene>
    <name evidence="1" type="ORF">B2J93_3894</name>
</gene>
<evidence type="ECO:0000313" key="1">
    <source>
        <dbReference type="EMBL" id="OWP00344.1"/>
    </source>
</evidence>
<dbReference type="Proteomes" id="UP000242519">
    <property type="component" value="Unassembled WGS sequence"/>
</dbReference>
<keyword evidence="2" id="KW-1185">Reference proteome</keyword>
<proteinExistence type="predicted"/>
<dbReference type="AlphaFoldDB" id="A0A218YY19"/>
<dbReference type="EMBL" id="MZNU01000326">
    <property type="protein sequence ID" value="OWP00344.1"/>
    <property type="molecule type" value="Genomic_DNA"/>
</dbReference>
<accession>A0A218YY19</accession>
<organism evidence="1 2">
    <name type="scientific">Diplocarpon coronariae</name>
    <dbReference type="NCBI Taxonomy" id="2795749"/>
    <lineage>
        <taxon>Eukaryota</taxon>
        <taxon>Fungi</taxon>
        <taxon>Dikarya</taxon>
        <taxon>Ascomycota</taxon>
        <taxon>Pezizomycotina</taxon>
        <taxon>Leotiomycetes</taxon>
        <taxon>Helotiales</taxon>
        <taxon>Drepanopezizaceae</taxon>
        <taxon>Diplocarpon</taxon>
    </lineage>
</organism>
<protein>
    <submittedName>
        <fullName evidence="1">Uncharacterized protein</fullName>
    </submittedName>
</protein>